<name>A0ABT2CGA8_9ACTN</name>
<dbReference type="Proteomes" id="UP001431313">
    <property type="component" value="Unassembled WGS sequence"/>
</dbReference>
<accession>A0ABT2CGA8</accession>
<dbReference type="EMBL" id="JANUGQ010000008">
    <property type="protein sequence ID" value="MCS0636443.1"/>
    <property type="molecule type" value="Genomic_DNA"/>
</dbReference>
<reference evidence="2" key="1">
    <citation type="submission" date="2022-08" db="EMBL/GenBank/DDBJ databases">
        <authorList>
            <person name="Somphong A."/>
            <person name="Phongsopitanun W."/>
        </authorList>
    </citation>
    <scope>NUCLEOTIDE SEQUENCE</scope>
    <source>
        <strain evidence="2">LP05-1</strain>
    </source>
</reference>
<keyword evidence="1" id="KW-0812">Transmembrane</keyword>
<keyword evidence="3" id="KW-1185">Reference proteome</keyword>
<keyword evidence="1" id="KW-1133">Transmembrane helix</keyword>
<dbReference type="RefSeq" id="WP_258787560.1">
    <property type="nucleotide sequence ID" value="NZ_JANUGQ010000008.1"/>
</dbReference>
<feature type="transmembrane region" description="Helical" evidence="1">
    <location>
        <begin position="40"/>
        <end position="59"/>
    </location>
</feature>
<comment type="caution">
    <text evidence="2">The sequence shown here is derived from an EMBL/GenBank/DDBJ whole genome shotgun (WGS) entry which is preliminary data.</text>
</comment>
<proteinExistence type="predicted"/>
<sequence>MRIVVGLLIALFGAFLAVAGPAFSERVGSERGRTFHSSDKVAFRGLGAVMAVAGLLYTFGVSG</sequence>
<evidence type="ECO:0000313" key="2">
    <source>
        <dbReference type="EMBL" id="MCS0636443.1"/>
    </source>
</evidence>
<evidence type="ECO:0000313" key="3">
    <source>
        <dbReference type="Proteomes" id="UP001431313"/>
    </source>
</evidence>
<organism evidence="2 3">
    <name type="scientific">Streptomyces pyxinae</name>
    <dbReference type="NCBI Taxonomy" id="2970734"/>
    <lineage>
        <taxon>Bacteria</taxon>
        <taxon>Bacillati</taxon>
        <taxon>Actinomycetota</taxon>
        <taxon>Actinomycetes</taxon>
        <taxon>Kitasatosporales</taxon>
        <taxon>Streptomycetaceae</taxon>
        <taxon>Streptomyces</taxon>
    </lineage>
</organism>
<keyword evidence="1" id="KW-0472">Membrane</keyword>
<evidence type="ECO:0000256" key="1">
    <source>
        <dbReference type="SAM" id="Phobius"/>
    </source>
</evidence>
<gene>
    <name evidence="2" type="ORF">NX801_12375</name>
</gene>
<protein>
    <submittedName>
        <fullName evidence="2">Uncharacterized protein</fullName>
    </submittedName>
</protein>